<dbReference type="Proteomes" id="UP000000768">
    <property type="component" value="Chromosome 4"/>
</dbReference>
<name>A0A1Z5RPM5_SORBI</name>
<accession>A0A1Z5RPM5</accession>
<dbReference type="Gramene" id="OQU85348">
    <property type="protein sequence ID" value="OQU85348"/>
    <property type="gene ID" value="SORBI_3004G221150"/>
</dbReference>
<reference evidence="2" key="2">
    <citation type="submission" date="2017-02" db="EMBL/GenBank/DDBJ databases">
        <title>WGS assembly of Sorghum bicolor.</title>
        <authorList>
            <person name="Paterson A."/>
            <person name="Mullet J."/>
            <person name="Bowers J."/>
            <person name="Bruggmann R."/>
            <person name="Dubchak I."/>
            <person name="Grimwood J."/>
            <person name="Gundlach H."/>
            <person name="Haberer G."/>
            <person name="Hellsten U."/>
            <person name="Mitros T."/>
            <person name="Poliakov A."/>
            <person name="Schmutz J."/>
            <person name="Spannagl M."/>
            <person name="Tang H."/>
            <person name="Wang X."/>
            <person name="Wicker T."/>
            <person name="Bharti A."/>
            <person name="Chapman J."/>
            <person name="Feltus F."/>
            <person name="Gowik U."/>
            <person name="Grigoriev I."/>
            <person name="Lyons E."/>
            <person name="Maher C."/>
            <person name="Martis M."/>
            <person name="Narechania A."/>
            <person name="Otillar R."/>
            <person name="Penning B."/>
            <person name="Salamov A."/>
            <person name="Wang Y."/>
            <person name="Zhang L."/>
            <person name="Carpita N."/>
            <person name="Freeling M."/>
            <person name="Gingle A."/>
            <person name="Hash C."/>
            <person name="Keller B."/>
            <person name="Klein P."/>
            <person name="Kresovich S."/>
            <person name="Mccann M."/>
            <person name="Ming R."/>
            <person name="Peterson D."/>
            <person name="Rahman M."/>
            <person name="Ware D."/>
            <person name="Westhoff P."/>
            <person name="Mayer K."/>
            <person name="Messing J."/>
            <person name="Sims D."/>
            <person name="Jenkins J."/>
            <person name="Shu S."/>
            <person name="Rokhsar D."/>
        </authorList>
    </citation>
    <scope>NUCLEOTIDE SEQUENCE</scope>
</reference>
<dbReference type="Gramene" id="OQU85346">
    <property type="protein sequence ID" value="OQU85346"/>
    <property type="gene ID" value="SORBI_3004G221150"/>
</dbReference>
<keyword evidence="3" id="KW-1185">Reference proteome</keyword>
<dbReference type="EMBL" id="CM000763">
    <property type="protein sequence ID" value="OQU85348.1"/>
    <property type="molecule type" value="Genomic_DNA"/>
</dbReference>
<dbReference type="InParanoid" id="A0A1Z5RPM5"/>
<dbReference type="EMBL" id="CM000763">
    <property type="protein sequence ID" value="OQU85347.1"/>
    <property type="molecule type" value="Genomic_DNA"/>
</dbReference>
<organism evidence="2 3">
    <name type="scientific">Sorghum bicolor</name>
    <name type="common">Sorghum</name>
    <name type="synonym">Sorghum vulgare</name>
    <dbReference type="NCBI Taxonomy" id="4558"/>
    <lineage>
        <taxon>Eukaryota</taxon>
        <taxon>Viridiplantae</taxon>
        <taxon>Streptophyta</taxon>
        <taxon>Embryophyta</taxon>
        <taxon>Tracheophyta</taxon>
        <taxon>Spermatophyta</taxon>
        <taxon>Magnoliopsida</taxon>
        <taxon>Liliopsida</taxon>
        <taxon>Poales</taxon>
        <taxon>Poaceae</taxon>
        <taxon>PACMAD clade</taxon>
        <taxon>Panicoideae</taxon>
        <taxon>Andropogonodae</taxon>
        <taxon>Andropogoneae</taxon>
        <taxon>Sorghinae</taxon>
        <taxon>Sorghum</taxon>
    </lineage>
</organism>
<protein>
    <submittedName>
        <fullName evidence="2">Uncharacterized protein</fullName>
    </submittedName>
</protein>
<feature type="region of interest" description="Disordered" evidence="1">
    <location>
        <begin position="76"/>
        <end position="99"/>
    </location>
</feature>
<dbReference type="EMBL" id="CM000763">
    <property type="protein sequence ID" value="OQU85346.1"/>
    <property type="molecule type" value="Genomic_DNA"/>
</dbReference>
<evidence type="ECO:0000313" key="2">
    <source>
        <dbReference type="EMBL" id="OQU85346.1"/>
    </source>
</evidence>
<proteinExistence type="predicted"/>
<reference evidence="2 3" key="1">
    <citation type="journal article" date="2009" name="Nature">
        <title>The Sorghum bicolor genome and the diversification of grasses.</title>
        <authorList>
            <person name="Paterson A.H."/>
            <person name="Bowers J.E."/>
            <person name="Bruggmann R."/>
            <person name="Dubchak I."/>
            <person name="Grimwood J."/>
            <person name="Gundlach H."/>
            <person name="Haberer G."/>
            <person name="Hellsten U."/>
            <person name="Mitros T."/>
            <person name="Poliakov A."/>
            <person name="Schmutz J."/>
            <person name="Spannagl M."/>
            <person name="Tang H."/>
            <person name="Wang X."/>
            <person name="Wicker T."/>
            <person name="Bharti A.K."/>
            <person name="Chapman J."/>
            <person name="Feltus F.A."/>
            <person name="Gowik U."/>
            <person name="Grigoriev I.V."/>
            <person name="Lyons E."/>
            <person name="Maher C.A."/>
            <person name="Martis M."/>
            <person name="Narechania A."/>
            <person name="Otillar R.P."/>
            <person name="Penning B.W."/>
            <person name="Salamov A.A."/>
            <person name="Wang Y."/>
            <person name="Zhang L."/>
            <person name="Carpita N.C."/>
            <person name="Freeling M."/>
            <person name="Gingle A.R."/>
            <person name="Hash C.T."/>
            <person name="Keller B."/>
            <person name="Klein P."/>
            <person name="Kresovich S."/>
            <person name="McCann M.C."/>
            <person name="Ming R."/>
            <person name="Peterson D.G."/>
            <person name="Mehboob-ur-Rahman"/>
            <person name="Ware D."/>
            <person name="Westhoff P."/>
            <person name="Mayer K.F."/>
            <person name="Messing J."/>
            <person name="Rokhsar D.S."/>
        </authorList>
    </citation>
    <scope>NUCLEOTIDE SEQUENCE [LARGE SCALE GENOMIC DNA]</scope>
    <source>
        <strain evidence="3">cv. BTx623</strain>
    </source>
</reference>
<dbReference type="Gramene" id="OQU85347">
    <property type="protein sequence ID" value="OQU85347"/>
    <property type="gene ID" value="SORBI_3004G221150"/>
</dbReference>
<dbReference type="AlphaFoldDB" id="A0A1Z5RPM5"/>
<evidence type="ECO:0000256" key="1">
    <source>
        <dbReference type="SAM" id="MobiDB-lite"/>
    </source>
</evidence>
<evidence type="ECO:0000313" key="3">
    <source>
        <dbReference type="Proteomes" id="UP000000768"/>
    </source>
</evidence>
<reference evidence="3" key="3">
    <citation type="journal article" date="2018" name="Plant J.">
        <title>The Sorghum bicolor reference genome: improved assembly, gene annotations, a transcriptome atlas, and signatures of genome organization.</title>
        <authorList>
            <person name="McCormick R.F."/>
            <person name="Truong S.K."/>
            <person name="Sreedasyam A."/>
            <person name="Jenkins J."/>
            <person name="Shu S."/>
            <person name="Sims D."/>
            <person name="Kennedy M."/>
            <person name="Amirebrahimi M."/>
            <person name="Weers B.D."/>
            <person name="McKinley B."/>
            <person name="Mattison A."/>
            <person name="Morishige D.T."/>
            <person name="Grimwood J."/>
            <person name="Schmutz J."/>
            <person name="Mullet J.E."/>
        </authorList>
    </citation>
    <scope>NUCLEOTIDE SEQUENCE [LARGE SCALE GENOMIC DNA]</scope>
    <source>
        <strain evidence="3">cv. BTx623</strain>
    </source>
</reference>
<gene>
    <name evidence="2" type="ORF">SORBI_3004G221150</name>
</gene>
<sequence length="99" mass="10719">MQIFCRHSMGMWIAKLKQTSPVVSEFQFSLVSSERRRVSDLPLDDGGVRNPDRSGSGSGLVAAAFLDLAHEVDQDQVFPRPWSAEPAGEPKLPGGDPGP</sequence>